<keyword evidence="7" id="KW-0865">Zymogen</keyword>
<comment type="cofactor">
    <cofactor evidence="1">
        <name>Ca(2+)</name>
        <dbReference type="ChEBI" id="CHEBI:29108"/>
    </cofactor>
</comment>
<dbReference type="InterPro" id="IPR000209">
    <property type="entry name" value="Peptidase_S8/S53_dom"/>
</dbReference>
<comment type="caution">
    <text evidence="9">The sequence shown here is derived from an EMBL/GenBank/DDBJ whole genome shotgun (WGS) entry which is preliminary data.</text>
</comment>
<evidence type="ECO:0000256" key="7">
    <source>
        <dbReference type="ARBA" id="ARBA00023145"/>
    </source>
</evidence>
<dbReference type="InterPro" id="IPR030400">
    <property type="entry name" value="Sedolisin_dom"/>
</dbReference>
<organism evidence="9 10">
    <name type="scientific">Reticulibacter mediterranei</name>
    <dbReference type="NCBI Taxonomy" id="2778369"/>
    <lineage>
        <taxon>Bacteria</taxon>
        <taxon>Bacillati</taxon>
        <taxon>Chloroflexota</taxon>
        <taxon>Ktedonobacteria</taxon>
        <taxon>Ktedonobacterales</taxon>
        <taxon>Reticulibacteraceae</taxon>
        <taxon>Reticulibacter</taxon>
    </lineage>
</organism>
<evidence type="ECO:0000256" key="2">
    <source>
        <dbReference type="ARBA" id="ARBA00022670"/>
    </source>
</evidence>
<dbReference type="PROSITE" id="PS51695">
    <property type="entry name" value="SEDOLISIN"/>
    <property type="match status" value="1"/>
</dbReference>
<evidence type="ECO:0000256" key="6">
    <source>
        <dbReference type="ARBA" id="ARBA00022837"/>
    </source>
</evidence>
<keyword evidence="4" id="KW-0378">Hydrolase</keyword>
<dbReference type="GO" id="GO:0006508">
    <property type="term" value="P:proteolysis"/>
    <property type="evidence" value="ECO:0007669"/>
    <property type="project" value="UniProtKB-KW"/>
</dbReference>
<dbReference type="EMBL" id="BNJK01000002">
    <property type="protein sequence ID" value="GHO98964.1"/>
    <property type="molecule type" value="Genomic_DNA"/>
</dbReference>
<dbReference type="Pfam" id="PF00082">
    <property type="entry name" value="Peptidase_S8"/>
    <property type="match status" value="1"/>
</dbReference>
<keyword evidence="10" id="KW-1185">Reference proteome</keyword>
<gene>
    <name evidence="9" type="ORF">KSF_090120</name>
</gene>
<dbReference type="Pfam" id="PF09286">
    <property type="entry name" value="Pro-kuma_activ"/>
    <property type="match status" value="1"/>
</dbReference>
<feature type="domain" description="Peptidase S53" evidence="8">
    <location>
        <begin position="185"/>
        <end position="551"/>
    </location>
</feature>
<keyword evidence="5" id="KW-0720">Serine protease</keyword>
<protein>
    <submittedName>
        <fullName evidence="9">Sedolisin</fullName>
    </submittedName>
</protein>
<evidence type="ECO:0000256" key="3">
    <source>
        <dbReference type="ARBA" id="ARBA00022723"/>
    </source>
</evidence>
<dbReference type="PANTHER" id="PTHR14218">
    <property type="entry name" value="PROTEASE S8 TRIPEPTIDYL PEPTIDASE I CLN2"/>
    <property type="match status" value="1"/>
</dbReference>
<dbReference type="InterPro" id="IPR036852">
    <property type="entry name" value="Peptidase_S8/S53_dom_sf"/>
</dbReference>
<dbReference type="GO" id="GO:0046872">
    <property type="term" value="F:metal ion binding"/>
    <property type="evidence" value="ECO:0007669"/>
    <property type="project" value="UniProtKB-KW"/>
</dbReference>
<dbReference type="Gene3D" id="3.40.50.200">
    <property type="entry name" value="Peptidase S8/S53 domain"/>
    <property type="match status" value="1"/>
</dbReference>
<dbReference type="Proteomes" id="UP000597444">
    <property type="component" value="Unassembled WGS sequence"/>
</dbReference>
<name>A0A8J3N5E0_9CHLR</name>
<reference evidence="9" key="1">
    <citation type="submission" date="2020-10" db="EMBL/GenBank/DDBJ databases">
        <title>Taxonomic study of unclassified bacteria belonging to the class Ktedonobacteria.</title>
        <authorList>
            <person name="Yabe S."/>
            <person name="Wang C.M."/>
            <person name="Zheng Y."/>
            <person name="Sakai Y."/>
            <person name="Cavaletti L."/>
            <person name="Monciardini P."/>
            <person name="Donadio S."/>
        </authorList>
    </citation>
    <scope>NUCLEOTIDE SEQUENCE</scope>
    <source>
        <strain evidence="9">ID150040</strain>
    </source>
</reference>
<evidence type="ECO:0000256" key="4">
    <source>
        <dbReference type="ARBA" id="ARBA00022801"/>
    </source>
</evidence>
<dbReference type="PANTHER" id="PTHR14218:SF15">
    <property type="entry name" value="TRIPEPTIDYL-PEPTIDASE 1"/>
    <property type="match status" value="1"/>
</dbReference>
<evidence type="ECO:0000256" key="5">
    <source>
        <dbReference type="ARBA" id="ARBA00022825"/>
    </source>
</evidence>
<sequence length="552" mass="59308">MQFTTLNLGLPQKALSAPITGIVSDDQMLHVNVTLKVDQATLNQLGESNGQSSSTGSTPDLAKKLGISDENLKTIQEYFDSNNIKITPNKTRTNLTFDAKASSVAHLLQTRFVIHRLNGRTFFTPDPKQMPKVPASIAGYILAVTGLDNYSAPPTHKAALATQPLTGGLTHHQSDAGCVNFYPSVAAPDRLAHAYGYDRLWASGWHGENMTVNLIEMDGFSTSDLSNYFACTGSHAKLDYVNLGSSAPPVGIEALIDIEMLAGLAPNVHLIDYQMDPALLNGSGSNWWTAFNNALQQIVDDNQNIPHPGSTLSISLGGAEDDLSQDTLLAVDQNLQILTKAEHMTVFVASGDCGAYASGIYKGTPDTSFPASDPWSAAVGGTRITLSNNNTRANEVVWQQDLSNLSQCQNKWGSGGGLSGFFARPAFQQGPGVANKYSTGKRQVPDIAAAATNLPLYYQGQWITAYGTSAAAPIWAAGLALANEGLMLKKHIYFYGPTIFYYAANHPGNLQPFYNVTSGNNLYYDAAPGWNYTSGLGTPNLMDFFNVLYNAQ</sequence>
<evidence type="ECO:0000313" key="9">
    <source>
        <dbReference type="EMBL" id="GHO98964.1"/>
    </source>
</evidence>
<keyword evidence="3" id="KW-0479">Metal-binding</keyword>
<keyword evidence="6" id="KW-0106">Calcium</keyword>
<dbReference type="SMART" id="SM00944">
    <property type="entry name" value="Pro-kuma_activ"/>
    <property type="match status" value="1"/>
</dbReference>
<dbReference type="InterPro" id="IPR015366">
    <property type="entry name" value="S53_propep"/>
</dbReference>
<proteinExistence type="predicted"/>
<dbReference type="AlphaFoldDB" id="A0A8J3N5E0"/>
<accession>A0A8J3N5E0</accession>
<dbReference type="SUPFAM" id="SSF52743">
    <property type="entry name" value="Subtilisin-like"/>
    <property type="match status" value="1"/>
</dbReference>
<dbReference type="GO" id="GO:0004252">
    <property type="term" value="F:serine-type endopeptidase activity"/>
    <property type="evidence" value="ECO:0007669"/>
    <property type="project" value="InterPro"/>
</dbReference>
<evidence type="ECO:0000259" key="8">
    <source>
        <dbReference type="PROSITE" id="PS51695"/>
    </source>
</evidence>
<dbReference type="CDD" id="cd04056">
    <property type="entry name" value="Peptidases_S53"/>
    <property type="match status" value="1"/>
</dbReference>
<evidence type="ECO:0000313" key="10">
    <source>
        <dbReference type="Proteomes" id="UP000597444"/>
    </source>
</evidence>
<evidence type="ECO:0000256" key="1">
    <source>
        <dbReference type="ARBA" id="ARBA00001913"/>
    </source>
</evidence>
<dbReference type="SUPFAM" id="SSF54897">
    <property type="entry name" value="Protease propeptides/inhibitors"/>
    <property type="match status" value="1"/>
</dbReference>
<keyword evidence="2" id="KW-0645">Protease</keyword>
<dbReference type="InterPro" id="IPR050819">
    <property type="entry name" value="Tripeptidyl-peptidase_I"/>
</dbReference>
<dbReference type="GO" id="GO:0008240">
    <property type="term" value="F:tripeptidyl-peptidase activity"/>
    <property type="evidence" value="ECO:0007669"/>
    <property type="project" value="TreeGrafter"/>
</dbReference>